<sequence>ELHLSEGTVRNYVSQIFSQLDVRDRVQAVLWVQQHLLD</sequence>
<evidence type="ECO:0000313" key="2">
    <source>
        <dbReference type="EMBL" id="NMG23111.1"/>
    </source>
</evidence>
<dbReference type="PROSITE" id="PS50043">
    <property type="entry name" value="HTH_LUXR_2"/>
    <property type="match status" value="1"/>
</dbReference>
<dbReference type="Proteomes" id="UP000718564">
    <property type="component" value="Unassembled WGS sequence"/>
</dbReference>
<dbReference type="InterPro" id="IPR016032">
    <property type="entry name" value="Sig_transdc_resp-reg_C-effctor"/>
</dbReference>
<evidence type="ECO:0000313" key="3">
    <source>
        <dbReference type="Proteomes" id="UP000718564"/>
    </source>
</evidence>
<dbReference type="Gene3D" id="1.10.10.10">
    <property type="entry name" value="Winged helix-like DNA-binding domain superfamily/Winged helix DNA-binding domain"/>
    <property type="match status" value="1"/>
</dbReference>
<organism evidence="2 3">
    <name type="scientific">Brasilonema bromeliae SPC951</name>
    <dbReference type="NCBI Taxonomy" id="385972"/>
    <lineage>
        <taxon>Bacteria</taxon>
        <taxon>Bacillati</taxon>
        <taxon>Cyanobacteriota</taxon>
        <taxon>Cyanophyceae</taxon>
        <taxon>Nostocales</taxon>
        <taxon>Scytonemataceae</taxon>
        <taxon>Brasilonema</taxon>
        <taxon>Bromeliae group (in: Brasilonema)</taxon>
    </lineage>
</organism>
<reference evidence="2 3" key="1">
    <citation type="submission" date="2018-06" db="EMBL/GenBank/DDBJ databases">
        <title>Comparative genomics of Brasilonema spp. strains.</title>
        <authorList>
            <person name="Alvarenga D.O."/>
            <person name="Fiore M.F."/>
            <person name="Varani A.M."/>
        </authorList>
    </citation>
    <scope>NUCLEOTIDE SEQUENCE [LARGE SCALE GENOMIC DNA]</scope>
    <source>
        <strain evidence="2 3">SPC951</strain>
    </source>
</reference>
<proteinExistence type="predicted"/>
<dbReference type="InterPro" id="IPR036388">
    <property type="entry name" value="WH-like_DNA-bd_sf"/>
</dbReference>
<dbReference type="GO" id="GO:0003677">
    <property type="term" value="F:DNA binding"/>
    <property type="evidence" value="ECO:0007669"/>
    <property type="project" value="UniProtKB-KW"/>
</dbReference>
<evidence type="ECO:0000259" key="1">
    <source>
        <dbReference type="PROSITE" id="PS50043"/>
    </source>
</evidence>
<dbReference type="EMBL" id="QMEB01000441">
    <property type="protein sequence ID" value="NMG23111.1"/>
    <property type="molecule type" value="Genomic_DNA"/>
</dbReference>
<keyword evidence="2" id="KW-0238">DNA-binding</keyword>
<feature type="non-terminal residue" evidence="2">
    <location>
        <position position="1"/>
    </location>
</feature>
<gene>
    <name evidence="2" type="ORF">DP116_28410</name>
</gene>
<comment type="caution">
    <text evidence="2">The sequence shown here is derived from an EMBL/GenBank/DDBJ whole genome shotgun (WGS) entry which is preliminary data.</text>
</comment>
<dbReference type="Pfam" id="PF00196">
    <property type="entry name" value="GerE"/>
    <property type="match status" value="1"/>
</dbReference>
<accession>A0ABX1PGX4</accession>
<protein>
    <submittedName>
        <fullName evidence="2">DNA-binding response regulator</fullName>
    </submittedName>
</protein>
<name>A0ABX1PGX4_9CYAN</name>
<feature type="domain" description="HTH luxR-type" evidence="1">
    <location>
        <begin position="1"/>
        <end position="36"/>
    </location>
</feature>
<keyword evidence="3" id="KW-1185">Reference proteome</keyword>
<dbReference type="InterPro" id="IPR000792">
    <property type="entry name" value="Tscrpt_reg_LuxR_C"/>
</dbReference>
<dbReference type="SUPFAM" id="SSF46894">
    <property type="entry name" value="C-terminal effector domain of the bipartite response regulators"/>
    <property type="match status" value="1"/>
</dbReference>